<reference evidence="7 8" key="1">
    <citation type="submission" date="2015-01" db="EMBL/GenBank/DDBJ databases">
        <title>Jeotgalibacillus campisalis genome sequencing.</title>
        <authorList>
            <person name="Goh K.M."/>
            <person name="Chan K.-G."/>
            <person name="Yaakop A.S."/>
            <person name="Ee R."/>
            <person name="Gan H.M."/>
            <person name="Chan C.S."/>
        </authorList>
    </citation>
    <scope>NUCLEOTIDE SEQUENCE [LARGE SCALE GENOMIC DNA]</scope>
    <source>
        <strain evidence="7 8">SF-57</strain>
    </source>
</reference>
<proteinExistence type="predicted"/>
<comment type="subcellular location">
    <subcellularLocation>
        <location evidence="1">Cell membrane</location>
        <topology evidence="1">Multi-pass membrane protein</topology>
    </subcellularLocation>
</comment>
<keyword evidence="4 6" id="KW-1133">Transmembrane helix</keyword>
<accession>A0A0C2RZV5</accession>
<keyword evidence="3 6" id="KW-0812">Transmembrane</keyword>
<feature type="transmembrane region" description="Helical" evidence="6">
    <location>
        <begin position="27"/>
        <end position="50"/>
    </location>
</feature>
<feature type="transmembrane region" description="Helical" evidence="6">
    <location>
        <begin position="202"/>
        <end position="225"/>
    </location>
</feature>
<dbReference type="PIRSF" id="PIRSF035875">
    <property type="entry name" value="RNase_BN"/>
    <property type="match status" value="1"/>
</dbReference>
<sequence length="270" mass="31032">MDILNRFVYALKRFFKEGFYDQSAQTAYYFMLSIFPFLFMVMSIASFFPIRSDEIIAVIKPYAPPSTYDLIETNLTSILDSGQGQVLSISAISTFWLSSMAIQSLVRSLNDTHQIKREKNFLKGLFSDFFLTVGLIFILPLTILIPIIEKFVRRWAENAVWLPVDWLSLWGPIRWGIGSLILFLFFWLLYRYLPSRKLGWKSVVPGALFVTIGWQGISEAFSLYVGYGNYTQLYGQLGSVIVLLVWFYLTAFILLFGGLLNAYSIENKSP</sequence>
<dbReference type="Pfam" id="PF03631">
    <property type="entry name" value="Virul_fac_BrkB"/>
    <property type="match status" value="1"/>
</dbReference>
<feature type="transmembrane region" description="Helical" evidence="6">
    <location>
        <begin position="168"/>
        <end position="190"/>
    </location>
</feature>
<dbReference type="Proteomes" id="UP000031972">
    <property type="component" value="Unassembled WGS sequence"/>
</dbReference>
<comment type="caution">
    <text evidence="7">The sequence shown here is derived from an EMBL/GenBank/DDBJ whole genome shotgun (WGS) entry which is preliminary data.</text>
</comment>
<dbReference type="PANTHER" id="PTHR30213:SF0">
    <property type="entry name" value="UPF0761 MEMBRANE PROTEIN YIHY"/>
    <property type="match status" value="1"/>
</dbReference>
<dbReference type="InterPro" id="IPR017039">
    <property type="entry name" value="Virul_fac_BrkB"/>
</dbReference>
<evidence type="ECO:0000256" key="1">
    <source>
        <dbReference type="ARBA" id="ARBA00004651"/>
    </source>
</evidence>
<dbReference type="EMBL" id="JXRR01000014">
    <property type="protein sequence ID" value="KIL47354.1"/>
    <property type="molecule type" value="Genomic_DNA"/>
</dbReference>
<evidence type="ECO:0008006" key="9">
    <source>
        <dbReference type="Google" id="ProtNLM"/>
    </source>
</evidence>
<evidence type="ECO:0000256" key="2">
    <source>
        <dbReference type="ARBA" id="ARBA00022475"/>
    </source>
</evidence>
<protein>
    <recommendedName>
        <fullName evidence="9">YihY/virulence factor BrkB family protein</fullName>
    </recommendedName>
</protein>
<evidence type="ECO:0000313" key="8">
    <source>
        <dbReference type="Proteomes" id="UP000031972"/>
    </source>
</evidence>
<dbReference type="PANTHER" id="PTHR30213">
    <property type="entry name" value="INNER MEMBRANE PROTEIN YHJD"/>
    <property type="match status" value="1"/>
</dbReference>
<evidence type="ECO:0000256" key="5">
    <source>
        <dbReference type="ARBA" id="ARBA00023136"/>
    </source>
</evidence>
<keyword evidence="5 6" id="KW-0472">Membrane</keyword>
<dbReference type="AlphaFoldDB" id="A0A0C2RZV5"/>
<evidence type="ECO:0000313" key="7">
    <source>
        <dbReference type="EMBL" id="KIL47354.1"/>
    </source>
</evidence>
<feature type="transmembrane region" description="Helical" evidence="6">
    <location>
        <begin position="237"/>
        <end position="260"/>
    </location>
</feature>
<keyword evidence="2" id="KW-1003">Cell membrane</keyword>
<dbReference type="RefSeq" id="WP_041056792.1">
    <property type="nucleotide sequence ID" value="NZ_JXRR01000014.1"/>
</dbReference>
<organism evidence="7 8">
    <name type="scientific">Jeotgalibacillus campisalis</name>
    <dbReference type="NCBI Taxonomy" id="220754"/>
    <lineage>
        <taxon>Bacteria</taxon>
        <taxon>Bacillati</taxon>
        <taxon>Bacillota</taxon>
        <taxon>Bacilli</taxon>
        <taxon>Bacillales</taxon>
        <taxon>Caryophanaceae</taxon>
        <taxon>Jeotgalibacillus</taxon>
    </lineage>
</organism>
<keyword evidence="8" id="KW-1185">Reference proteome</keyword>
<dbReference type="OrthoDB" id="9775903at2"/>
<dbReference type="NCBIfam" id="TIGR00765">
    <property type="entry name" value="yihY_not_rbn"/>
    <property type="match status" value="1"/>
</dbReference>
<feature type="transmembrane region" description="Helical" evidence="6">
    <location>
        <begin position="125"/>
        <end position="148"/>
    </location>
</feature>
<gene>
    <name evidence="7" type="ORF">KR50_15210</name>
</gene>
<evidence type="ECO:0000256" key="3">
    <source>
        <dbReference type="ARBA" id="ARBA00022692"/>
    </source>
</evidence>
<evidence type="ECO:0000256" key="6">
    <source>
        <dbReference type="SAM" id="Phobius"/>
    </source>
</evidence>
<name>A0A0C2RZV5_9BACL</name>
<dbReference type="PATRIC" id="fig|220754.4.peg.1544"/>
<evidence type="ECO:0000256" key="4">
    <source>
        <dbReference type="ARBA" id="ARBA00022989"/>
    </source>
</evidence>
<dbReference type="GO" id="GO:0005886">
    <property type="term" value="C:plasma membrane"/>
    <property type="evidence" value="ECO:0007669"/>
    <property type="project" value="UniProtKB-SubCell"/>
</dbReference>